<dbReference type="InterPro" id="IPR009146">
    <property type="entry name" value="Groucho_enhance"/>
</dbReference>
<dbReference type="SUPFAM" id="SSF50998">
    <property type="entry name" value="Quinoprotein alcohol dehydrogenase-like"/>
    <property type="match status" value="1"/>
</dbReference>
<dbReference type="PANTHER" id="PTHR10814:SF4">
    <property type="entry name" value="TRANSDUCIN-LIKE ENHANCER PROTEIN 2"/>
    <property type="match status" value="1"/>
</dbReference>
<dbReference type="Proteomes" id="UP000018936">
    <property type="component" value="Unassembled WGS sequence"/>
</dbReference>
<dbReference type="AlphaFoldDB" id="V8NE66"/>
<dbReference type="InterPro" id="IPR019775">
    <property type="entry name" value="WD40_repeat_CS"/>
</dbReference>
<dbReference type="PROSITE" id="PS50082">
    <property type="entry name" value="WD_REPEATS_2"/>
    <property type="match status" value="2"/>
</dbReference>
<dbReference type="SMART" id="SM00320">
    <property type="entry name" value="WD40"/>
    <property type="match status" value="4"/>
</dbReference>
<keyword evidence="2 4" id="KW-0853">WD repeat</keyword>
<feature type="repeat" description="WD" evidence="4">
    <location>
        <begin position="108"/>
        <end position="149"/>
    </location>
</feature>
<dbReference type="GO" id="GO:0003714">
    <property type="term" value="F:transcription corepressor activity"/>
    <property type="evidence" value="ECO:0007669"/>
    <property type="project" value="TreeGrafter"/>
</dbReference>
<evidence type="ECO:0000313" key="5">
    <source>
        <dbReference type="EMBL" id="ETE59923.1"/>
    </source>
</evidence>
<dbReference type="InterPro" id="IPR011047">
    <property type="entry name" value="Quinoprotein_ADH-like_sf"/>
</dbReference>
<evidence type="ECO:0000256" key="3">
    <source>
        <dbReference type="ARBA" id="ARBA00022737"/>
    </source>
</evidence>
<evidence type="ECO:0000256" key="4">
    <source>
        <dbReference type="PROSITE-ProRule" id="PRU00221"/>
    </source>
</evidence>
<sequence length="190" mass="20373">MPHPTLNGELAAPSSYISIHLSAGPGGYGRSPLLLPDSRSLIVGGEASTLSIWDLAAPTPRIKAELTSSAPACYALAISPDAKVCFSCCSDGNIVVWDLQNQTMVRQFQGHTDGASCIDISNYGTKLWTGGLDNTVRCWDLREGRQLQQHNFNSQSKESSSVLSCDISANDKFIVTGSGDKKATVYELVY</sequence>
<evidence type="ECO:0000256" key="1">
    <source>
        <dbReference type="ARBA" id="ARBA00005969"/>
    </source>
</evidence>
<dbReference type="InterPro" id="IPR001680">
    <property type="entry name" value="WD40_rpt"/>
</dbReference>
<keyword evidence="6" id="KW-1185">Reference proteome</keyword>
<feature type="repeat" description="WD" evidence="4">
    <location>
        <begin position="66"/>
        <end position="107"/>
    </location>
</feature>
<dbReference type="GO" id="GO:0005634">
    <property type="term" value="C:nucleus"/>
    <property type="evidence" value="ECO:0007669"/>
    <property type="project" value="InterPro"/>
</dbReference>
<dbReference type="OrthoDB" id="2624652at2759"/>
<organism evidence="5 6">
    <name type="scientific">Ophiophagus hannah</name>
    <name type="common">King cobra</name>
    <name type="synonym">Naja hannah</name>
    <dbReference type="NCBI Taxonomy" id="8665"/>
    <lineage>
        <taxon>Eukaryota</taxon>
        <taxon>Metazoa</taxon>
        <taxon>Chordata</taxon>
        <taxon>Craniata</taxon>
        <taxon>Vertebrata</taxon>
        <taxon>Euteleostomi</taxon>
        <taxon>Lepidosauria</taxon>
        <taxon>Squamata</taxon>
        <taxon>Bifurcata</taxon>
        <taxon>Unidentata</taxon>
        <taxon>Episquamata</taxon>
        <taxon>Toxicofera</taxon>
        <taxon>Serpentes</taxon>
        <taxon>Colubroidea</taxon>
        <taxon>Elapidae</taxon>
        <taxon>Elapinae</taxon>
        <taxon>Ophiophagus</taxon>
    </lineage>
</organism>
<reference evidence="5 6" key="1">
    <citation type="journal article" date="2013" name="Proc. Natl. Acad. Sci. U.S.A.">
        <title>The king cobra genome reveals dynamic gene evolution and adaptation in the snake venom system.</title>
        <authorList>
            <person name="Vonk F.J."/>
            <person name="Casewell N.R."/>
            <person name="Henkel C.V."/>
            <person name="Heimberg A.M."/>
            <person name="Jansen H.J."/>
            <person name="McCleary R.J."/>
            <person name="Kerkkamp H.M."/>
            <person name="Vos R.A."/>
            <person name="Guerreiro I."/>
            <person name="Calvete J.J."/>
            <person name="Wuster W."/>
            <person name="Woods A.E."/>
            <person name="Logan J.M."/>
            <person name="Harrison R.A."/>
            <person name="Castoe T.A."/>
            <person name="de Koning A.P."/>
            <person name="Pollock D.D."/>
            <person name="Yandell M."/>
            <person name="Calderon D."/>
            <person name="Renjifo C."/>
            <person name="Currier R.B."/>
            <person name="Salgado D."/>
            <person name="Pla D."/>
            <person name="Sanz L."/>
            <person name="Hyder A.S."/>
            <person name="Ribeiro J.M."/>
            <person name="Arntzen J.W."/>
            <person name="van den Thillart G.E."/>
            <person name="Boetzer M."/>
            <person name="Pirovano W."/>
            <person name="Dirks R.P."/>
            <person name="Spaink H.P."/>
            <person name="Duboule D."/>
            <person name="McGlinn E."/>
            <person name="Kini R.M."/>
            <person name="Richardson M.K."/>
        </authorList>
    </citation>
    <scope>NUCLEOTIDE SEQUENCE</scope>
    <source>
        <tissue evidence="5">Blood</tissue>
    </source>
</reference>
<gene>
    <name evidence="5" type="primary">TLE2</name>
    <name evidence="5" type="ORF">L345_14339</name>
</gene>
<name>V8NE66_OPHHA</name>
<proteinExistence type="inferred from homology"/>
<feature type="non-terminal residue" evidence="5">
    <location>
        <position position="1"/>
    </location>
</feature>
<dbReference type="PROSITE" id="PS50294">
    <property type="entry name" value="WD_REPEATS_REGION"/>
    <property type="match status" value="1"/>
</dbReference>
<evidence type="ECO:0000313" key="6">
    <source>
        <dbReference type="Proteomes" id="UP000018936"/>
    </source>
</evidence>
<accession>V8NE66</accession>
<dbReference type="PROSITE" id="PS00678">
    <property type="entry name" value="WD_REPEATS_1"/>
    <property type="match status" value="1"/>
</dbReference>
<dbReference type="GO" id="GO:0005667">
    <property type="term" value="C:transcription regulator complex"/>
    <property type="evidence" value="ECO:0007669"/>
    <property type="project" value="TreeGrafter"/>
</dbReference>
<dbReference type="PANTHER" id="PTHR10814">
    <property type="entry name" value="TRANSDUCIN-LIKE ENHANCER PROTEIN"/>
    <property type="match status" value="1"/>
</dbReference>
<comment type="similarity">
    <text evidence="1">Belongs to the WD repeat Groucho/TLE family.</text>
</comment>
<protein>
    <submittedName>
        <fullName evidence="5">Transducin-like enhancer protein 2</fullName>
    </submittedName>
</protein>
<dbReference type="Gene3D" id="2.130.10.10">
    <property type="entry name" value="YVTN repeat-like/Quinoprotein amine dehydrogenase"/>
    <property type="match status" value="1"/>
</dbReference>
<dbReference type="GO" id="GO:0090090">
    <property type="term" value="P:negative regulation of canonical Wnt signaling pathway"/>
    <property type="evidence" value="ECO:0007669"/>
    <property type="project" value="TreeGrafter"/>
</dbReference>
<keyword evidence="3" id="KW-0677">Repeat</keyword>
<dbReference type="EMBL" id="AZIM01005119">
    <property type="protein sequence ID" value="ETE59923.1"/>
    <property type="molecule type" value="Genomic_DNA"/>
</dbReference>
<dbReference type="InterPro" id="IPR015943">
    <property type="entry name" value="WD40/YVTN_repeat-like_dom_sf"/>
</dbReference>
<comment type="caution">
    <text evidence="5">The sequence shown here is derived from an EMBL/GenBank/DDBJ whole genome shotgun (WGS) entry which is preliminary data.</text>
</comment>
<evidence type="ECO:0000256" key="2">
    <source>
        <dbReference type="ARBA" id="ARBA00022574"/>
    </source>
</evidence>
<dbReference type="Pfam" id="PF00400">
    <property type="entry name" value="WD40"/>
    <property type="match status" value="3"/>
</dbReference>